<dbReference type="RefSeq" id="WP_308951716.1">
    <property type="nucleotide sequence ID" value="NZ_JARXHW010000047.1"/>
</dbReference>
<protein>
    <recommendedName>
        <fullName evidence="4">YcxB-like protein domain-containing protein</fullName>
    </recommendedName>
</protein>
<evidence type="ECO:0000313" key="3">
    <source>
        <dbReference type="Proteomes" id="UP001225316"/>
    </source>
</evidence>
<gene>
    <name evidence="2" type="ORF">QEH52_15690</name>
</gene>
<keyword evidence="1" id="KW-1133">Transmembrane helix</keyword>
<dbReference type="Proteomes" id="UP001225316">
    <property type="component" value="Unassembled WGS sequence"/>
</dbReference>
<feature type="transmembrane region" description="Helical" evidence="1">
    <location>
        <begin position="43"/>
        <end position="60"/>
    </location>
</feature>
<proteinExistence type="predicted"/>
<comment type="caution">
    <text evidence="2">The sequence shown here is derived from an EMBL/GenBank/DDBJ whole genome shotgun (WGS) entry which is preliminary data.</text>
</comment>
<organism evidence="2 3">
    <name type="scientific">Thalassobacterium maritimum</name>
    <dbReference type="NCBI Taxonomy" id="3041265"/>
    <lineage>
        <taxon>Bacteria</taxon>
        <taxon>Pseudomonadati</taxon>
        <taxon>Verrucomicrobiota</taxon>
        <taxon>Opitutia</taxon>
        <taxon>Puniceicoccales</taxon>
        <taxon>Coraliomargaritaceae</taxon>
        <taxon>Thalassobacterium</taxon>
    </lineage>
</organism>
<evidence type="ECO:0000313" key="2">
    <source>
        <dbReference type="EMBL" id="MDQ8208968.1"/>
    </source>
</evidence>
<reference evidence="2 3" key="1">
    <citation type="submission" date="2023-04" db="EMBL/GenBank/DDBJ databases">
        <title>A novel bacteria isolated from coastal sediment.</title>
        <authorList>
            <person name="Liu X.-J."/>
            <person name="Du Z.-J."/>
        </authorList>
    </citation>
    <scope>NUCLEOTIDE SEQUENCE [LARGE SCALE GENOMIC DNA]</scope>
    <source>
        <strain evidence="2 3">SDUM461003</strain>
    </source>
</reference>
<evidence type="ECO:0008006" key="4">
    <source>
        <dbReference type="Google" id="ProtNLM"/>
    </source>
</evidence>
<evidence type="ECO:0000256" key="1">
    <source>
        <dbReference type="SAM" id="Phobius"/>
    </source>
</evidence>
<dbReference type="EMBL" id="JARXHW010000047">
    <property type="protein sequence ID" value="MDQ8208968.1"/>
    <property type="molecule type" value="Genomic_DNA"/>
</dbReference>
<keyword evidence="1" id="KW-0812">Transmembrane</keyword>
<sequence length="150" mass="17249">MIYDPDLRVIRTKKHSEMILGTVFVTLFIAVAIFWVYIPFPKLAVYCSPLIVLPILVSLTKKKTKIILGQEGDQNIFYGDYKQTIRLPTEGLFSCHVTLSHGDSYLAEIAHQYGTKRTTLFHCDDTPTEAEFEEMFKHFGAGTKWTFEKH</sequence>
<keyword evidence="3" id="KW-1185">Reference proteome</keyword>
<keyword evidence="1" id="KW-0472">Membrane</keyword>
<feature type="transmembrane region" description="Helical" evidence="1">
    <location>
        <begin position="18"/>
        <end position="37"/>
    </location>
</feature>
<accession>A0ABU1AXY5</accession>
<name>A0ABU1AXY5_9BACT</name>